<dbReference type="RefSeq" id="XP_035785274.1">
    <property type="nucleotide sequence ID" value="XM_035929381.1"/>
</dbReference>
<evidence type="ECO:0000256" key="11">
    <source>
        <dbReference type="RuleBase" id="RU365058"/>
    </source>
</evidence>
<evidence type="ECO:0000256" key="10">
    <source>
        <dbReference type="ARBA" id="ARBA00023242"/>
    </source>
</evidence>
<reference evidence="13" key="2">
    <citation type="submission" date="2022-08" db="UniProtKB">
        <authorList>
            <consortium name="EnsemblMetazoa"/>
        </authorList>
    </citation>
    <scope>IDENTIFICATION</scope>
    <source>
        <strain evidence="13">STECLA/ALBI9_A</strain>
    </source>
</reference>
<dbReference type="PROSITE" id="PS51038">
    <property type="entry name" value="BAH"/>
    <property type="match status" value="1"/>
</dbReference>
<dbReference type="CTD" id="4998"/>
<dbReference type="InterPro" id="IPR001025">
    <property type="entry name" value="BAH_dom"/>
</dbReference>
<dbReference type="Proteomes" id="UP000069272">
    <property type="component" value="Unassembled WGS sequence"/>
</dbReference>
<dbReference type="Pfam" id="PF09079">
    <property type="entry name" value="WHD_Cdc6"/>
    <property type="match status" value="1"/>
</dbReference>
<keyword evidence="14" id="KW-1185">Reference proteome</keyword>
<comment type="subunit">
    <text evidence="11">ORC is composed of six subunits.</text>
</comment>
<evidence type="ECO:0000256" key="2">
    <source>
        <dbReference type="ARBA" id="ARBA00008398"/>
    </source>
</evidence>
<dbReference type="STRING" id="7167.A0A182FLN5"/>
<dbReference type="GO" id="GO:0033314">
    <property type="term" value="P:mitotic DNA replication checkpoint signaling"/>
    <property type="evidence" value="ECO:0007669"/>
    <property type="project" value="TreeGrafter"/>
</dbReference>
<dbReference type="GO" id="GO:0006270">
    <property type="term" value="P:DNA replication initiation"/>
    <property type="evidence" value="ECO:0007669"/>
    <property type="project" value="TreeGrafter"/>
</dbReference>
<dbReference type="SMART" id="SM01074">
    <property type="entry name" value="Cdc6_C"/>
    <property type="match status" value="1"/>
</dbReference>
<dbReference type="SMART" id="SM00439">
    <property type="entry name" value="BAH"/>
    <property type="match status" value="1"/>
</dbReference>
<dbReference type="GO" id="GO:0005524">
    <property type="term" value="F:ATP binding"/>
    <property type="evidence" value="ECO:0007669"/>
    <property type="project" value="UniProtKB-KW"/>
</dbReference>
<evidence type="ECO:0000256" key="1">
    <source>
        <dbReference type="ARBA" id="ARBA00004123"/>
    </source>
</evidence>
<dbReference type="GeneID" id="118463096"/>
<dbReference type="InterPro" id="IPR003593">
    <property type="entry name" value="AAA+_ATPase"/>
</dbReference>
<dbReference type="EnsemblMetazoa" id="AALB007444-RA">
    <property type="protein sequence ID" value="AALB007444-PA"/>
    <property type="gene ID" value="AALB007444"/>
</dbReference>
<evidence type="ECO:0000313" key="13">
    <source>
        <dbReference type="EnsemblMetazoa" id="AALB007444-PA"/>
    </source>
</evidence>
<dbReference type="FunFam" id="1.10.8.60:FF:000062">
    <property type="entry name" value="Origin recognition complex subunit 1"/>
    <property type="match status" value="1"/>
</dbReference>
<organism evidence="13 14">
    <name type="scientific">Anopheles albimanus</name>
    <name type="common">New world malaria mosquito</name>
    <dbReference type="NCBI Taxonomy" id="7167"/>
    <lineage>
        <taxon>Eukaryota</taxon>
        <taxon>Metazoa</taxon>
        <taxon>Ecdysozoa</taxon>
        <taxon>Arthropoda</taxon>
        <taxon>Hexapoda</taxon>
        <taxon>Insecta</taxon>
        <taxon>Pterygota</taxon>
        <taxon>Neoptera</taxon>
        <taxon>Endopterygota</taxon>
        <taxon>Diptera</taxon>
        <taxon>Nematocera</taxon>
        <taxon>Culicoidea</taxon>
        <taxon>Culicidae</taxon>
        <taxon>Anophelinae</taxon>
        <taxon>Anopheles</taxon>
    </lineage>
</organism>
<dbReference type="InterPro" id="IPR041083">
    <property type="entry name" value="AAA_lid_10"/>
</dbReference>
<comment type="function">
    <text evidence="11">Component of the origin recognition complex (ORC) that binds origins of replication. DNA-binding is ATP-dependent, however specific DNA sequences that define origins of replication have not been identified so far. ORC is required to assemble the pre-replication complex necessary to initiate DNA replication.</text>
</comment>
<dbReference type="Gene3D" id="1.10.8.60">
    <property type="match status" value="1"/>
</dbReference>
<dbReference type="SUPFAM" id="SSF52540">
    <property type="entry name" value="P-loop containing nucleoside triphosphate hydrolases"/>
    <property type="match status" value="1"/>
</dbReference>
<keyword evidence="7 11" id="KW-0067">ATP-binding</keyword>
<keyword evidence="5" id="KW-0479">Metal-binding</keyword>
<keyword evidence="4 11" id="KW-0235">DNA replication</keyword>
<evidence type="ECO:0000256" key="12">
    <source>
        <dbReference type="SAM" id="MobiDB-lite"/>
    </source>
</evidence>
<dbReference type="AlphaFoldDB" id="A0A182FLN5"/>
<evidence type="ECO:0000256" key="5">
    <source>
        <dbReference type="ARBA" id="ARBA00022723"/>
    </source>
</evidence>
<dbReference type="GO" id="GO:0003688">
    <property type="term" value="F:DNA replication origin binding"/>
    <property type="evidence" value="ECO:0007669"/>
    <property type="project" value="TreeGrafter"/>
</dbReference>
<dbReference type="PANTHER" id="PTHR10763">
    <property type="entry name" value="CELL DIVISION CONTROL PROTEIN 6-RELATED"/>
    <property type="match status" value="1"/>
</dbReference>
<dbReference type="Gene3D" id="2.30.30.490">
    <property type="match status" value="1"/>
</dbReference>
<keyword evidence="10 11" id="KW-0539">Nucleus</keyword>
<dbReference type="GO" id="GO:0016887">
    <property type="term" value="F:ATP hydrolysis activity"/>
    <property type="evidence" value="ECO:0007669"/>
    <property type="project" value="InterPro"/>
</dbReference>
<feature type="region of interest" description="Disordered" evidence="12">
    <location>
        <begin position="325"/>
        <end position="358"/>
    </location>
</feature>
<keyword evidence="9 11" id="KW-0238">DNA-binding</keyword>
<evidence type="ECO:0000256" key="7">
    <source>
        <dbReference type="ARBA" id="ARBA00022840"/>
    </source>
</evidence>
<dbReference type="GO" id="GO:0005664">
    <property type="term" value="C:nuclear origin of replication recognition complex"/>
    <property type="evidence" value="ECO:0007669"/>
    <property type="project" value="TreeGrafter"/>
</dbReference>
<protein>
    <recommendedName>
        <fullName evidence="3 11">Origin recognition complex subunit 1</fullName>
    </recommendedName>
</protein>
<comment type="subcellular location">
    <subcellularLocation>
        <location evidence="1 11">Nucleus</location>
    </subcellularLocation>
</comment>
<evidence type="ECO:0000256" key="6">
    <source>
        <dbReference type="ARBA" id="ARBA00022741"/>
    </source>
</evidence>
<feature type="compositionally biased region" description="Polar residues" evidence="12">
    <location>
        <begin position="338"/>
        <end position="350"/>
    </location>
</feature>
<dbReference type="InterPro" id="IPR043151">
    <property type="entry name" value="BAH_sf"/>
</dbReference>
<dbReference type="VEuPathDB" id="VectorBase:AALB007444"/>
<dbReference type="InterPro" id="IPR050311">
    <property type="entry name" value="ORC1/CDC6"/>
</dbReference>
<keyword evidence="8" id="KW-0460">Magnesium</keyword>
<proteinExistence type="inferred from homology"/>
<keyword evidence="6 11" id="KW-0547">Nucleotide-binding</keyword>
<accession>A0A182FLN5</accession>
<evidence type="ECO:0000256" key="3">
    <source>
        <dbReference type="ARBA" id="ARBA00019081"/>
    </source>
</evidence>
<reference evidence="14" key="1">
    <citation type="journal article" date="2017" name="G3 (Bethesda)">
        <title>The Physical Genome Mapping of Anopheles albimanus Corrected Scaffold Misassemblies and Identified Interarm Rearrangements in Genus Anopheles.</title>
        <authorList>
            <person name="Artemov G.N."/>
            <person name="Peery A.N."/>
            <person name="Jiang X."/>
            <person name="Tu Z."/>
            <person name="Stegniy V.N."/>
            <person name="Sharakhova M.V."/>
            <person name="Sharakhov I.V."/>
        </authorList>
    </citation>
    <scope>NUCLEOTIDE SEQUENCE [LARGE SCALE GENOMIC DNA]</scope>
    <source>
        <strain evidence="14">STECLA/ALBI9_A</strain>
    </source>
</reference>
<dbReference type="GO" id="GO:0046872">
    <property type="term" value="F:metal ion binding"/>
    <property type="evidence" value="ECO:0007669"/>
    <property type="project" value="UniProtKB-KW"/>
</dbReference>
<comment type="similarity">
    <text evidence="2 11">Belongs to the ORC1 family.</text>
</comment>
<evidence type="ECO:0000256" key="4">
    <source>
        <dbReference type="ARBA" id="ARBA00022705"/>
    </source>
</evidence>
<dbReference type="PANTHER" id="PTHR10763:SF23">
    <property type="entry name" value="ORIGIN RECOGNITION COMPLEX SUBUNIT 1"/>
    <property type="match status" value="1"/>
</dbReference>
<name>A0A182FLN5_ANOAL</name>
<dbReference type="Gene3D" id="3.40.50.300">
    <property type="entry name" value="P-loop containing nucleotide triphosphate hydrolases"/>
    <property type="match status" value="1"/>
</dbReference>
<dbReference type="InterPro" id="IPR027417">
    <property type="entry name" value="P-loop_NTPase"/>
</dbReference>
<dbReference type="InterPro" id="IPR003959">
    <property type="entry name" value="ATPase_AAA_core"/>
</dbReference>
<dbReference type="VEuPathDB" id="VectorBase:AALB20_032319"/>
<dbReference type="FunFam" id="3.40.50.300:FF:000199">
    <property type="entry name" value="Origin recognition complex subunit 1"/>
    <property type="match status" value="1"/>
</dbReference>
<sequence>MKVVAPKPVKWVDDVIGLEDTDLRRRDVAFHSKCMFGTLTIEVGCYVLVSNMNATNPDSIEGCDVAQILRMYELVGYDRNYNKDPFRATVRWFSRPSALPKSILSDKIVSFDAHEVVEDPRFNPEISIETIYGLCCVHYATFPEEKLPNEYSQIKTRYLVRYKLMKSSGRKWVLQPLEPVPTRTHVSHGKSVKEQTLPANTPKLKLKRTKSIENCTATSIGLEKKIHEDHWKVQLVDCMADLTNALSDVEISKKRKARISHVSQIAKTEKGIANNPKSHLDPSLRVNYDDGNEEKKNYSIVKSKSNTADMKIKIRISDNQTEIDLGTSSNIPRKRVLNGTTPLNNQSSPPKTRKKSASFDHICRKNMVKLVNNQQLVEDDISQIIVDDRFEQRKEYESPKHEGDGTTLTKHIRIGSIKPTDFKSTPRGCVSNDLSIVREKLHVAAIPSSLPCREKEYDILFSFLENKICDGSGGCMYVSGVPGTGKTATTSAVISSLKMLSEAEEIPKFQLVDINGMRLTEPRQAYVQIYRQLTGKTLAWEQAYTLLNKRFTTKGPRRITMVLVIDELDILCNRRQDVVYNLLNWPTLPEAQLIVVTIANTMDLPERVLMGKISSRLGLTRLTFQPYNFRQLQEIVMARLAGTNTFNSDAVQLVSRKVAAVSGDARRALDICRRATELCDSSSSVVSMAKVQIVLAEMITSPQVKTIRSCSRIEQMFLHAVMIELTRIGIDECCFLGVYAQLETLCTFSGISVPNPGRAMMICAKLGAFRLLICENSSSDAYQKILLNVNADDVHYALQKNDDL</sequence>
<dbReference type="Pfam" id="PF00004">
    <property type="entry name" value="AAA"/>
    <property type="match status" value="1"/>
</dbReference>
<dbReference type="SMART" id="SM00382">
    <property type="entry name" value="AAA"/>
    <property type="match status" value="1"/>
</dbReference>
<dbReference type="GO" id="GO:0003682">
    <property type="term" value="F:chromatin binding"/>
    <property type="evidence" value="ECO:0007669"/>
    <property type="project" value="InterPro"/>
</dbReference>
<evidence type="ECO:0000313" key="14">
    <source>
        <dbReference type="Proteomes" id="UP000069272"/>
    </source>
</evidence>
<dbReference type="InterPro" id="IPR015163">
    <property type="entry name" value="Cdc6_C"/>
</dbReference>
<evidence type="ECO:0000256" key="8">
    <source>
        <dbReference type="ARBA" id="ARBA00022842"/>
    </source>
</evidence>
<dbReference type="Pfam" id="PF17872">
    <property type="entry name" value="AAA_lid_10"/>
    <property type="match status" value="1"/>
</dbReference>
<evidence type="ECO:0000256" key="9">
    <source>
        <dbReference type="ARBA" id="ARBA00023125"/>
    </source>
</evidence>